<comment type="pathway">
    <text evidence="1 9">Amino-acid biosynthesis; L-arginine biosynthesis; N(2)-acetyl-L-ornithine from L-glutamate: step 2/4.</text>
</comment>
<dbReference type="Gene3D" id="3.40.1160.10">
    <property type="entry name" value="Acetylglutamate kinase-like"/>
    <property type="match status" value="1"/>
</dbReference>
<dbReference type="PANTHER" id="PTHR23342">
    <property type="entry name" value="N-ACETYLGLUTAMATE SYNTHASE"/>
    <property type="match status" value="1"/>
</dbReference>
<dbReference type="SUPFAM" id="SSF53633">
    <property type="entry name" value="Carbamate kinase-like"/>
    <property type="match status" value="1"/>
</dbReference>
<comment type="similarity">
    <text evidence="9">Belongs to the acetylglutamate kinase family. ArgB subfamily.</text>
</comment>
<feature type="site" description="Transition state stabilizer" evidence="9">
    <location>
        <position position="28"/>
    </location>
</feature>
<dbReference type="InterPro" id="IPR001048">
    <property type="entry name" value="Asp/Glu/Uridylate_kinase"/>
</dbReference>
<comment type="function">
    <text evidence="9">Catalyzes the ATP-dependent phosphorylation of N-acetyl-L-glutamate.</text>
</comment>
<feature type="binding site" evidence="9">
    <location>
        <position position="190"/>
    </location>
    <ligand>
        <name>substrate</name>
    </ligand>
</feature>
<dbReference type="InterPro" id="IPR001057">
    <property type="entry name" value="Glu/AcGlu_kinase"/>
</dbReference>
<dbReference type="InterPro" id="IPR041727">
    <property type="entry name" value="NAGK-C"/>
</dbReference>
<comment type="catalytic activity">
    <reaction evidence="8 9">
        <text>N-acetyl-L-glutamate + ATP = N-acetyl-L-glutamyl 5-phosphate + ADP</text>
        <dbReference type="Rhea" id="RHEA:14629"/>
        <dbReference type="ChEBI" id="CHEBI:30616"/>
        <dbReference type="ChEBI" id="CHEBI:44337"/>
        <dbReference type="ChEBI" id="CHEBI:57936"/>
        <dbReference type="ChEBI" id="CHEBI:456216"/>
        <dbReference type="EC" id="2.7.2.8"/>
    </reaction>
</comment>
<dbReference type="GO" id="GO:0005737">
    <property type="term" value="C:cytoplasm"/>
    <property type="evidence" value="ECO:0007669"/>
    <property type="project" value="UniProtKB-SubCell"/>
</dbReference>
<organism evidence="11 12">
    <name type="scientific">Desulfobotulus alkaliphilus</name>
    <dbReference type="NCBI Taxonomy" id="622671"/>
    <lineage>
        <taxon>Bacteria</taxon>
        <taxon>Pseudomonadati</taxon>
        <taxon>Thermodesulfobacteriota</taxon>
        <taxon>Desulfobacteria</taxon>
        <taxon>Desulfobacterales</taxon>
        <taxon>Desulfobacteraceae</taxon>
        <taxon>Desulfobotulus</taxon>
    </lineage>
</organism>
<keyword evidence="9" id="KW-0963">Cytoplasm</keyword>
<evidence type="ECO:0000256" key="7">
    <source>
        <dbReference type="ARBA" id="ARBA00022840"/>
    </source>
</evidence>
<keyword evidence="4 9" id="KW-0808">Transferase</keyword>
<dbReference type="OrthoDB" id="9803155at2"/>
<name>A0A562RZ30_9BACT</name>
<dbReference type="AlphaFoldDB" id="A0A562RZ30"/>
<dbReference type="FunFam" id="3.40.1160.10:FF:000004">
    <property type="entry name" value="Acetylglutamate kinase"/>
    <property type="match status" value="1"/>
</dbReference>
<feature type="site" description="Transition state stabilizer" evidence="9">
    <location>
        <position position="250"/>
    </location>
</feature>
<keyword evidence="3 9" id="KW-0028">Amino-acid biosynthesis</keyword>
<keyword evidence="12" id="KW-1185">Reference proteome</keyword>
<dbReference type="GO" id="GO:0042450">
    <property type="term" value="P:L-arginine biosynthetic process via ornithine"/>
    <property type="evidence" value="ECO:0007669"/>
    <property type="project" value="UniProtKB-UniRule"/>
</dbReference>
<feature type="binding site" evidence="9">
    <location>
        <begin position="63"/>
        <end position="64"/>
    </location>
    <ligand>
        <name>substrate</name>
    </ligand>
</feature>
<evidence type="ECO:0000256" key="6">
    <source>
        <dbReference type="ARBA" id="ARBA00022777"/>
    </source>
</evidence>
<dbReference type="PRINTS" id="PR00474">
    <property type="entry name" value="GLU5KINASE"/>
</dbReference>
<keyword evidence="6 9" id="KW-0418">Kinase</keyword>
<dbReference type="UniPathway" id="UPA00068">
    <property type="reaction ID" value="UER00107"/>
</dbReference>
<accession>A0A562RZ30</accession>
<keyword evidence="7 9" id="KW-0067">ATP-binding</keyword>
<evidence type="ECO:0000256" key="5">
    <source>
        <dbReference type="ARBA" id="ARBA00022741"/>
    </source>
</evidence>
<dbReference type="CDD" id="cd04250">
    <property type="entry name" value="AAK_NAGK-C"/>
    <property type="match status" value="1"/>
</dbReference>
<dbReference type="Pfam" id="PF00696">
    <property type="entry name" value="AA_kinase"/>
    <property type="match status" value="1"/>
</dbReference>
<dbReference type="NCBIfam" id="TIGR00761">
    <property type="entry name" value="argB"/>
    <property type="match status" value="1"/>
</dbReference>
<comment type="subcellular location">
    <subcellularLocation>
        <location evidence="9">Cytoplasm</location>
    </subcellularLocation>
</comment>
<proteinExistence type="inferred from homology"/>
<dbReference type="InterPro" id="IPR036393">
    <property type="entry name" value="AceGlu_kinase-like_sf"/>
</dbReference>
<keyword evidence="2 9" id="KW-0055">Arginine biosynthesis</keyword>
<dbReference type="GO" id="GO:0003991">
    <property type="term" value="F:acetylglutamate kinase activity"/>
    <property type="evidence" value="ECO:0007669"/>
    <property type="project" value="UniProtKB-UniRule"/>
</dbReference>
<evidence type="ECO:0000256" key="9">
    <source>
        <dbReference type="HAMAP-Rule" id="MF_00082"/>
    </source>
</evidence>
<keyword evidence="5 9" id="KW-0547">Nucleotide-binding</keyword>
<evidence type="ECO:0000256" key="1">
    <source>
        <dbReference type="ARBA" id="ARBA00004828"/>
    </source>
</evidence>
<evidence type="ECO:0000259" key="10">
    <source>
        <dbReference type="Pfam" id="PF00696"/>
    </source>
</evidence>
<feature type="domain" description="Aspartate/glutamate/uridylate kinase" evidence="10">
    <location>
        <begin position="24"/>
        <end position="269"/>
    </location>
</feature>
<dbReference type="EMBL" id="VLLC01000005">
    <property type="protein sequence ID" value="TWI74409.1"/>
    <property type="molecule type" value="Genomic_DNA"/>
</dbReference>
<dbReference type="PANTHER" id="PTHR23342:SF0">
    <property type="entry name" value="N-ACETYLGLUTAMATE SYNTHASE, MITOCHONDRIAL"/>
    <property type="match status" value="1"/>
</dbReference>
<dbReference type="RefSeq" id="WP_144682973.1">
    <property type="nucleotide sequence ID" value="NZ_VLLC01000005.1"/>
</dbReference>
<gene>
    <name evidence="9" type="primary">argB</name>
    <name evidence="11" type="ORF">LZ24_01015</name>
</gene>
<dbReference type="HAMAP" id="MF_00082">
    <property type="entry name" value="ArgB"/>
    <property type="match status" value="1"/>
</dbReference>
<dbReference type="PIRSF" id="PIRSF000728">
    <property type="entry name" value="NAGK"/>
    <property type="match status" value="1"/>
</dbReference>
<dbReference type="InterPro" id="IPR004662">
    <property type="entry name" value="AcgluKinase_fam"/>
</dbReference>
<sequence>MPSQNVADILIEALPYIRQFAGSTIVVKYGGHAMVDEQLKMDFARDITLLKYIGINPVVVHGGGPQINEVMDRMGIKTQFVRGMRLTDAETMDVVEMVLGGKVNKSIVAQIAQAGGRAVGITGKDGGMVSARKMTIMKEGAGDAPPEIIDPGLVGEVTHVNPDILKTLTDRGFIPVVAPVGVGENGETYNINADVVACRIAAALGAFRLILLTDVDGVLDRDKKLIHSIDTGEVRRMISDESIVGGMIPKLEYALSALSGGVGKCHIINGTRRHSLLLELFTDQGIGTEVLL</sequence>
<evidence type="ECO:0000256" key="4">
    <source>
        <dbReference type="ARBA" id="ARBA00022679"/>
    </source>
</evidence>
<dbReference type="GO" id="GO:0005524">
    <property type="term" value="F:ATP binding"/>
    <property type="evidence" value="ECO:0007669"/>
    <property type="project" value="UniProtKB-UniRule"/>
</dbReference>
<evidence type="ECO:0000313" key="11">
    <source>
        <dbReference type="EMBL" id="TWI74409.1"/>
    </source>
</evidence>
<dbReference type="EC" id="2.7.2.8" evidence="9"/>
<comment type="caution">
    <text evidence="11">The sequence shown here is derived from an EMBL/GenBank/DDBJ whole genome shotgun (WGS) entry which is preliminary data.</text>
</comment>
<reference evidence="11 12" key="1">
    <citation type="submission" date="2019-07" db="EMBL/GenBank/DDBJ databases">
        <title>Genome sequencing of 100 strains of the haloalkaliphilic chemolithoautotrophic sulfur-oxidizing bacterium Thioalkalivibrio.</title>
        <authorList>
            <person name="Muyzer G."/>
        </authorList>
    </citation>
    <scope>NUCLEOTIDE SEQUENCE [LARGE SCALE GENOMIC DNA]</scope>
    <source>
        <strain evidence="11 12">ASO4-4</strain>
    </source>
</reference>
<evidence type="ECO:0000256" key="8">
    <source>
        <dbReference type="ARBA" id="ARBA00048141"/>
    </source>
</evidence>
<dbReference type="Proteomes" id="UP000318307">
    <property type="component" value="Unassembled WGS sequence"/>
</dbReference>
<feature type="binding site" evidence="9">
    <location>
        <position position="85"/>
    </location>
    <ligand>
        <name>substrate</name>
    </ligand>
</feature>
<evidence type="ECO:0000256" key="3">
    <source>
        <dbReference type="ARBA" id="ARBA00022605"/>
    </source>
</evidence>
<evidence type="ECO:0000313" key="12">
    <source>
        <dbReference type="Proteomes" id="UP000318307"/>
    </source>
</evidence>
<evidence type="ECO:0000256" key="2">
    <source>
        <dbReference type="ARBA" id="ARBA00022571"/>
    </source>
</evidence>
<dbReference type="InterPro" id="IPR037528">
    <property type="entry name" value="ArgB"/>
</dbReference>
<protein>
    <recommendedName>
        <fullName evidence="9">Acetylglutamate kinase</fullName>
        <ecNumber evidence="9">2.7.2.8</ecNumber>
    </recommendedName>
    <alternativeName>
        <fullName evidence="9">N-acetyl-L-glutamate 5-phosphotransferase</fullName>
    </alternativeName>
    <alternativeName>
        <fullName evidence="9">NAG kinase</fullName>
        <shortName evidence="9">NAGK</shortName>
    </alternativeName>
</protein>